<dbReference type="VEuPathDB" id="FungiDB:YALI1_F23595g"/>
<dbReference type="InterPro" id="IPR048338">
    <property type="entry name" value="Mediator_Med16"/>
</dbReference>
<comment type="function">
    <text evidence="9">Component of the Mediator complex, a coactivator involved in the regulated transcription of nearly all RNA polymerase II-dependent genes. Mediator functions as a bridge to convey information from gene-specific regulatory proteins to the basal RNA polymerase II transcription machinery. Mediator is recruited to promoters by direct interactions with regulatory proteins and serves as a scaffold for the assembly of a functional preinitiation complex with RNA polymerase II and the general transcription factors.</text>
</comment>
<comment type="similarity">
    <text evidence="2 9">Belongs to the Mediator complex subunit 16 family.</text>
</comment>
<dbReference type="VEuPathDB" id="FungiDB:YALI0_F17776g"/>
<dbReference type="Pfam" id="PF11635">
    <property type="entry name" value="Med16_N"/>
    <property type="match status" value="1"/>
</dbReference>
<keyword evidence="5 9" id="KW-0010">Activator</keyword>
<feature type="domain" description="Mediator complex subunit Med16 N-terminal" evidence="10">
    <location>
        <begin position="170"/>
        <end position="450"/>
    </location>
</feature>
<dbReference type="InterPro" id="IPR021665">
    <property type="entry name" value="Mediator_Med16_N"/>
</dbReference>
<evidence type="ECO:0000256" key="4">
    <source>
        <dbReference type="ARBA" id="ARBA00023015"/>
    </source>
</evidence>
<dbReference type="KEGG" id="yli:2908644"/>
<dbReference type="InterPro" id="IPR048339">
    <property type="entry name" value="Mediator_Med16_C"/>
</dbReference>
<keyword evidence="6 9" id="KW-0804">Transcription</keyword>
<keyword evidence="4 9" id="KW-0805">Transcription regulation</keyword>
<reference evidence="12 13" key="1">
    <citation type="journal article" date="2016" name="PLoS ONE">
        <title>Sequence Assembly of Yarrowia lipolytica Strain W29/CLIB89 Shows Transposable Element Diversity.</title>
        <authorList>
            <person name="Magnan C."/>
            <person name="Yu J."/>
            <person name="Chang I."/>
            <person name="Jahn E."/>
            <person name="Kanomata Y."/>
            <person name="Wu J."/>
            <person name="Zeller M."/>
            <person name="Oakes M."/>
            <person name="Baldi P."/>
            <person name="Sandmeyer S."/>
        </authorList>
    </citation>
    <scope>NUCLEOTIDE SEQUENCE [LARGE SCALE GENOMIC DNA]</scope>
    <source>
        <strain evidence="13">CLIB89(W29)</strain>
    </source>
</reference>
<dbReference type="PANTHER" id="PTHR13224">
    <property type="entry name" value="THYROID HORMONE RECEPTOR-ASSOCIATED PROTEIN-RELATED"/>
    <property type="match status" value="1"/>
</dbReference>
<dbReference type="GO" id="GO:0045893">
    <property type="term" value="P:positive regulation of DNA-templated transcription"/>
    <property type="evidence" value="ECO:0007669"/>
    <property type="project" value="TreeGrafter"/>
</dbReference>
<dbReference type="Proteomes" id="UP000182444">
    <property type="component" value="Chromosome 1F"/>
</dbReference>
<dbReference type="Pfam" id="PF20719">
    <property type="entry name" value="Med16_C"/>
    <property type="match status" value="1"/>
</dbReference>
<dbReference type="GO" id="GO:0016592">
    <property type="term" value="C:mediator complex"/>
    <property type="evidence" value="ECO:0007669"/>
    <property type="project" value="InterPro"/>
</dbReference>
<gene>
    <name evidence="9" type="primary">MED16</name>
    <name evidence="12" type="ORF">YALI1_F23595g</name>
</gene>
<proteinExistence type="inferred from homology"/>
<evidence type="ECO:0000256" key="5">
    <source>
        <dbReference type="ARBA" id="ARBA00023159"/>
    </source>
</evidence>
<protein>
    <recommendedName>
        <fullName evidence="3 9">Mediator of RNA polymerase II transcription subunit 16</fullName>
    </recommendedName>
    <alternativeName>
        <fullName evidence="8 9">Mediator complex subunit 16</fullName>
    </alternativeName>
</protein>
<dbReference type="eggNOG" id="ENOG502QWAC">
    <property type="taxonomic scope" value="Eukaryota"/>
</dbReference>
<organism evidence="12 13">
    <name type="scientific">Yarrowia lipolytica</name>
    <name type="common">Candida lipolytica</name>
    <dbReference type="NCBI Taxonomy" id="4952"/>
    <lineage>
        <taxon>Eukaryota</taxon>
        <taxon>Fungi</taxon>
        <taxon>Dikarya</taxon>
        <taxon>Ascomycota</taxon>
        <taxon>Saccharomycotina</taxon>
        <taxon>Dipodascomycetes</taxon>
        <taxon>Dipodascales</taxon>
        <taxon>Dipodascales incertae sedis</taxon>
        <taxon>Yarrowia</taxon>
    </lineage>
</organism>
<evidence type="ECO:0000256" key="8">
    <source>
        <dbReference type="ARBA" id="ARBA00032015"/>
    </source>
</evidence>
<evidence type="ECO:0000256" key="3">
    <source>
        <dbReference type="ARBA" id="ARBA00019614"/>
    </source>
</evidence>
<feature type="domain" description="Mediator complex subunit 16 C-terminal" evidence="11">
    <location>
        <begin position="817"/>
        <end position="917"/>
    </location>
</feature>
<dbReference type="EMBL" id="CP017558">
    <property type="protein sequence ID" value="AOW07332.1"/>
    <property type="molecule type" value="Genomic_DNA"/>
</dbReference>
<comment type="subcellular location">
    <subcellularLocation>
        <location evidence="1 9">Nucleus</location>
    </subcellularLocation>
</comment>
<keyword evidence="7 9" id="KW-0539">Nucleus</keyword>
<comment type="subunit">
    <text evidence="9">Component of the Mediator complex.</text>
</comment>
<evidence type="ECO:0000256" key="9">
    <source>
        <dbReference type="RuleBase" id="RU364149"/>
    </source>
</evidence>
<name>A0A1D8NNX1_YARLL</name>
<evidence type="ECO:0000256" key="6">
    <source>
        <dbReference type="ARBA" id="ARBA00023163"/>
    </source>
</evidence>
<evidence type="ECO:0000259" key="10">
    <source>
        <dbReference type="Pfam" id="PF11635"/>
    </source>
</evidence>
<evidence type="ECO:0000256" key="2">
    <source>
        <dbReference type="ARBA" id="ARBA00006543"/>
    </source>
</evidence>
<evidence type="ECO:0000313" key="12">
    <source>
        <dbReference type="EMBL" id="AOW07332.1"/>
    </source>
</evidence>
<evidence type="ECO:0000256" key="7">
    <source>
        <dbReference type="ARBA" id="ARBA00023242"/>
    </source>
</evidence>
<evidence type="ECO:0000256" key="1">
    <source>
        <dbReference type="ARBA" id="ARBA00004123"/>
    </source>
</evidence>
<dbReference type="AlphaFoldDB" id="A0A1D8NNX1"/>
<accession>A0A1D8NNX1</accession>
<sequence length="924" mass="103155">MYQYAPSHNLDHIEWNHAHLIYPPNLAIPTSPVNPPATQLNQPVQMTIDFDSIIAPKLGARESISWNRNGIIASIGDEGVETNLLVCTDGQDWVLTKPTLYAPKSILQPPTTSFVTPHRAFCHVEWSPSGSDLAIIDTLGSLYIYSQYTTLSPITCLRKPPSEELTTPIDLNAIVGFTWVAPEKPVILTNPGLKAGGNEKSKQKLSDVKDFPTGQTSQLLGYSGISVTYGVSQGLHLGPRIPQGFGACIGVTRSQVLKLWTQNGPSQPYNLVKLSLNQLHSDDIISHASFAGTKDHKMLLACYSPAGAIYLYRIEVEWSKEEEPKLRATRLLKETLMPQSGAPARLTDLKLFSIRSNQVSSETEAEMVCVFTDTKGATTNRYELQSHTPDLNSTFYSLGTNDSSASSTTTHKTHIISLVETTTSNKIVNIGSQVYDSIFFAAHEDGILNFRYRGNVSSSTKGTPFNMFSDAGYAFTPLPKGSDRPDYICVSPTCASYVYKTKDGLKLRIIDNKIPDADLTVAQMVDSAFVLSLRHSVSCISAVCNDDVMMVMRREIQRVSKLAPALETQFPLLLLAESHKAINFSLDLKKDHQMDKIMINPSLQRLLTMQTVIGTQHGWTRNVTSRLSWCFLNLRLVSFSLTFTLRAIGQQKPGVAPNHAMRIHYLMSLSGLKRWCLDFAAYLCQELLAASNEGPSYFQKQHVALPMVMARSSRMLLMYSWRGIRSLDTILMQKPGTETQEAGLASQRQRELSHFTPISMTFFEQLFNVIDSHTKQVAENVEDRLGLEQQLLFQGMIPQQFLPLAKRCVDEFDKFRKTNDLSPLYFYNVSWLGLDEHYDGRPAPTPAMAPYRNVTSTGLKIDCLRKFIIERQEGSILRVCQRCAGTSVFVDSSDGKQFTGTHWTFAFQRNCWCGGMWIPESLGV</sequence>
<dbReference type="PANTHER" id="PTHR13224:SF6">
    <property type="entry name" value="MEDIATOR OF RNA POLYMERASE II TRANSCRIPTION SUBUNIT 16"/>
    <property type="match status" value="1"/>
</dbReference>
<evidence type="ECO:0000313" key="13">
    <source>
        <dbReference type="Proteomes" id="UP000182444"/>
    </source>
</evidence>
<evidence type="ECO:0000259" key="11">
    <source>
        <dbReference type="Pfam" id="PF20719"/>
    </source>
</evidence>